<sequence length="221" mass="26104">MTRNSIKVKRNHFIKWCSLFVTGLLLQGCTPSESTLEFEQTLFNQIFYEIVNASYKDKTYTSHCRTSEIITEKGPIIVYDDPECKEKFEALQKDTLHMVLAIADSVHMIYKDDIQFIPKNFKPSSSEKFKIDLSKHQYEKFDFKYLSELKPNDEYRNWEARYPKFIGELSFSKIYFDEKKQKAIMTIEYSCGSKCGLGYFAYLEKVNKKWIVTKVENTWTA</sequence>
<organism evidence="1 2">
    <name type="scientific">Dyadobacter luteus</name>
    <dbReference type="NCBI Taxonomy" id="2259619"/>
    <lineage>
        <taxon>Bacteria</taxon>
        <taxon>Pseudomonadati</taxon>
        <taxon>Bacteroidota</taxon>
        <taxon>Cytophagia</taxon>
        <taxon>Cytophagales</taxon>
        <taxon>Spirosomataceae</taxon>
        <taxon>Dyadobacter</taxon>
    </lineage>
</organism>
<dbReference type="PROSITE" id="PS51257">
    <property type="entry name" value="PROKAR_LIPOPROTEIN"/>
    <property type="match status" value="1"/>
</dbReference>
<dbReference type="EMBL" id="QNUL01000010">
    <property type="protein sequence ID" value="REA60676.1"/>
    <property type="molecule type" value="Genomic_DNA"/>
</dbReference>
<evidence type="ECO:0008006" key="3">
    <source>
        <dbReference type="Google" id="ProtNLM"/>
    </source>
</evidence>
<proteinExistence type="predicted"/>
<dbReference type="OrthoDB" id="6057717at2"/>
<accession>A0A3D8YAB4</accession>
<reference evidence="1 2" key="1">
    <citation type="submission" date="2018-07" db="EMBL/GenBank/DDBJ databases">
        <title>Dyadobacter roseus sp. nov., isolated from rose rhizosphere soil.</title>
        <authorList>
            <person name="Chen L."/>
        </authorList>
    </citation>
    <scope>NUCLEOTIDE SEQUENCE [LARGE SCALE GENOMIC DNA]</scope>
    <source>
        <strain evidence="1 2">RS19</strain>
    </source>
</reference>
<name>A0A3D8YAB4_9BACT</name>
<dbReference type="RefSeq" id="WP_115831562.1">
    <property type="nucleotide sequence ID" value="NZ_QNUL01000010.1"/>
</dbReference>
<comment type="caution">
    <text evidence="1">The sequence shown here is derived from an EMBL/GenBank/DDBJ whole genome shotgun (WGS) entry which is preliminary data.</text>
</comment>
<dbReference type="AlphaFoldDB" id="A0A3D8YAB4"/>
<protein>
    <recommendedName>
        <fullName evidence="3">Lipoprotein</fullName>
    </recommendedName>
</protein>
<evidence type="ECO:0000313" key="2">
    <source>
        <dbReference type="Proteomes" id="UP000256373"/>
    </source>
</evidence>
<gene>
    <name evidence="1" type="ORF">DSL64_14150</name>
</gene>
<evidence type="ECO:0000313" key="1">
    <source>
        <dbReference type="EMBL" id="REA60676.1"/>
    </source>
</evidence>
<keyword evidence="2" id="KW-1185">Reference proteome</keyword>
<dbReference type="Proteomes" id="UP000256373">
    <property type="component" value="Unassembled WGS sequence"/>
</dbReference>